<dbReference type="PROSITE" id="PS50857">
    <property type="entry name" value="COX2_CUA"/>
    <property type="match status" value="1"/>
</dbReference>
<dbReference type="RefSeq" id="WP_035937297.1">
    <property type="nucleotide sequence ID" value="NZ_AVPL01000024.1"/>
</dbReference>
<dbReference type="InterPro" id="IPR014222">
    <property type="entry name" value="Cyt_c_oxidase_su2"/>
</dbReference>
<dbReference type="Pfam" id="PF00116">
    <property type="entry name" value="COX2"/>
    <property type="match status" value="1"/>
</dbReference>
<feature type="transmembrane region" description="Helical" evidence="17">
    <location>
        <begin position="104"/>
        <end position="122"/>
    </location>
</feature>
<dbReference type="InterPro" id="IPR036257">
    <property type="entry name" value="Cyt_c_oxidase_su2_TM_sf"/>
</dbReference>
<dbReference type="EMBL" id="AVPL01000024">
    <property type="protein sequence ID" value="KGN41090.1"/>
    <property type="molecule type" value="Genomic_DNA"/>
</dbReference>
<evidence type="ECO:0000256" key="15">
    <source>
        <dbReference type="ARBA" id="ARBA00047816"/>
    </source>
</evidence>
<keyword evidence="7" id="KW-0479">Metal-binding</keyword>
<evidence type="ECO:0000256" key="5">
    <source>
        <dbReference type="ARBA" id="ARBA00022660"/>
    </source>
</evidence>
<evidence type="ECO:0000256" key="10">
    <source>
        <dbReference type="ARBA" id="ARBA00022989"/>
    </source>
</evidence>
<dbReference type="PANTHER" id="PTHR22888:SF9">
    <property type="entry name" value="CYTOCHROME C OXIDASE SUBUNIT 2"/>
    <property type="match status" value="1"/>
</dbReference>
<dbReference type="eggNOG" id="COG1622">
    <property type="taxonomic scope" value="Bacteria"/>
</dbReference>
<keyword evidence="20" id="KW-1185">Reference proteome</keyword>
<evidence type="ECO:0000256" key="8">
    <source>
        <dbReference type="ARBA" id="ARBA00022967"/>
    </source>
</evidence>
<dbReference type="GO" id="GO:0016020">
    <property type="term" value="C:membrane"/>
    <property type="evidence" value="ECO:0007669"/>
    <property type="project" value="UniProtKB-SubCell"/>
</dbReference>
<evidence type="ECO:0000256" key="11">
    <source>
        <dbReference type="ARBA" id="ARBA00023008"/>
    </source>
</evidence>
<keyword evidence="11" id="KW-0186">Copper</keyword>
<dbReference type="AlphaFoldDB" id="A0A0A0JUP3"/>
<dbReference type="NCBIfam" id="TIGR02866">
    <property type="entry name" value="CoxB"/>
    <property type="match status" value="1"/>
</dbReference>
<comment type="function">
    <text evidence="13">Subunits I and II form the functional core of the enzyme complex. Electrons originating in cytochrome c are transferred via heme a and Cu(A) to the binuclear center formed by heme a3 and Cu(B).</text>
</comment>
<dbReference type="PANTHER" id="PTHR22888">
    <property type="entry name" value="CYTOCHROME C OXIDASE, SUBUNIT II"/>
    <property type="match status" value="1"/>
</dbReference>
<keyword evidence="12 17" id="KW-0472">Membrane</keyword>
<sequence length="296" mass="33445">MPQHDHLNPRSRGRRLTTWAVVTVAAMVALSGCELGEFKDGYLPNGITENADRVRDLWIGAWIALLVVGALVWGLIGWCVVAYRRRRDDNELPVQLRYNVPLEILYTIVPIFMIAVFFFYTARDQTALLDTEQDPAVTVNVVGKQWSWDFNYLEADVHETGSQAILTGEPGAEETIPTMYLPVGERVEFVLTARDVIHSFWVPQFLQKLDMIPGRVNKFQVVPTEEGTFKGKCAELCGAYHSAMLFNVKVVPRAEFDAHMEDLKSQGQTGLLGPDLNRENLSPAEQEKLPEELRTR</sequence>
<reference evidence="19 20" key="1">
    <citation type="submission" date="2013-08" db="EMBL/GenBank/DDBJ databases">
        <title>The genome sequence of Knoellia aerolata.</title>
        <authorList>
            <person name="Zhu W."/>
            <person name="Wang G."/>
        </authorList>
    </citation>
    <scope>NUCLEOTIDE SEQUENCE [LARGE SCALE GENOMIC DNA]</scope>
    <source>
        <strain evidence="19 20">DSM 18566</strain>
    </source>
</reference>
<evidence type="ECO:0000313" key="19">
    <source>
        <dbReference type="EMBL" id="KGN41090.1"/>
    </source>
</evidence>
<keyword evidence="10 17" id="KW-1133">Transmembrane helix</keyword>
<comment type="similarity">
    <text evidence="2">Belongs to the cytochrome c oxidase subunit 2 family.</text>
</comment>
<evidence type="ECO:0000256" key="2">
    <source>
        <dbReference type="ARBA" id="ARBA00007866"/>
    </source>
</evidence>
<dbReference type="InterPro" id="IPR008972">
    <property type="entry name" value="Cupredoxin"/>
</dbReference>
<feature type="region of interest" description="Disordered" evidence="16">
    <location>
        <begin position="266"/>
        <end position="296"/>
    </location>
</feature>
<feature type="compositionally biased region" description="Basic and acidic residues" evidence="16">
    <location>
        <begin position="285"/>
        <end position="296"/>
    </location>
</feature>
<dbReference type="STRING" id="1385519.N801_09480"/>
<proteinExistence type="inferred from homology"/>
<dbReference type="SUPFAM" id="SSF49503">
    <property type="entry name" value="Cupredoxins"/>
    <property type="match status" value="1"/>
</dbReference>
<evidence type="ECO:0000256" key="1">
    <source>
        <dbReference type="ARBA" id="ARBA00004141"/>
    </source>
</evidence>
<evidence type="ECO:0000256" key="12">
    <source>
        <dbReference type="ARBA" id="ARBA00023136"/>
    </source>
</evidence>
<feature type="transmembrane region" description="Helical" evidence="17">
    <location>
        <begin position="58"/>
        <end position="83"/>
    </location>
</feature>
<evidence type="ECO:0000256" key="3">
    <source>
        <dbReference type="ARBA" id="ARBA00012949"/>
    </source>
</evidence>
<evidence type="ECO:0000259" key="18">
    <source>
        <dbReference type="PROSITE" id="PS50857"/>
    </source>
</evidence>
<name>A0A0A0JUP3_9MICO</name>
<gene>
    <name evidence="19" type="ORF">N801_09480</name>
</gene>
<feature type="transmembrane region" description="Helical" evidence="17">
    <location>
        <begin position="16"/>
        <end position="38"/>
    </location>
</feature>
<dbReference type="InterPro" id="IPR045187">
    <property type="entry name" value="CcO_II"/>
</dbReference>
<accession>A0A0A0JUP3</accession>
<comment type="caution">
    <text evidence="19">The sequence shown here is derived from an EMBL/GenBank/DDBJ whole genome shotgun (WGS) entry which is preliminary data.</text>
</comment>
<dbReference type="EC" id="7.1.1.9" evidence="3"/>
<evidence type="ECO:0000256" key="16">
    <source>
        <dbReference type="SAM" id="MobiDB-lite"/>
    </source>
</evidence>
<dbReference type="PROSITE" id="PS00078">
    <property type="entry name" value="COX2"/>
    <property type="match status" value="1"/>
</dbReference>
<evidence type="ECO:0000256" key="14">
    <source>
        <dbReference type="ARBA" id="ARBA00031399"/>
    </source>
</evidence>
<organism evidence="19 20">
    <name type="scientific">Knoellia aerolata DSM 18566</name>
    <dbReference type="NCBI Taxonomy" id="1385519"/>
    <lineage>
        <taxon>Bacteria</taxon>
        <taxon>Bacillati</taxon>
        <taxon>Actinomycetota</taxon>
        <taxon>Actinomycetes</taxon>
        <taxon>Micrococcales</taxon>
        <taxon>Intrasporangiaceae</taxon>
        <taxon>Knoellia</taxon>
    </lineage>
</organism>
<keyword evidence="8" id="KW-1278">Translocase</keyword>
<keyword evidence="6 17" id="KW-0812">Transmembrane</keyword>
<dbReference type="GO" id="GO:0042773">
    <property type="term" value="P:ATP synthesis coupled electron transport"/>
    <property type="evidence" value="ECO:0007669"/>
    <property type="project" value="TreeGrafter"/>
</dbReference>
<dbReference type="PRINTS" id="PR01166">
    <property type="entry name" value="CYCOXIDASEII"/>
</dbReference>
<dbReference type="InterPro" id="IPR002429">
    <property type="entry name" value="CcO_II-like_C"/>
</dbReference>
<keyword evidence="5" id="KW-0679">Respiratory chain</keyword>
<dbReference type="GO" id="GO:0004129">
    <property type="term" value="F:cytochrome-c oxidase activity"/>
    <property type="evidence" value="ECO:0007669"/>
    <property type="project" value="UniProtKB-EC"/>
</dbReference>
<dbReference type="GO" id="GO:0016491">
    <property type="term" value="F:oxidoreductase activity"/>
    <property type="evidence" value="ECO:0007669"/>
    <property type="project" value="InterPro"/>
</dbReference>
<dbReference type="Gene3D" id="1.10.287.90">
    <property type="match status" value="1"/>
</dbReference>
<evidence type="ECO:0000256" key="17">
    <source>
        <dbReference type="SAM" id="Phobius"/>
    </source>
</evidence>
<dbReference type="InterPro" id="IPR001505">
    <property type="entry name" value="Copper_CuA"/>
</dbReference>
<dbReference type="Gene3D" id="2.60.40.420">
    <property type="entry name" value="Cupredoxins - blue copper proteins"/>
    <property type="match status" value="1"/>
</dbReference>
<protein>
    <recommendedName>
        <fullName evidence="3">cytochrome-c oxidase</fullName>
        <ecNumber evidence="3">7.1.1.9</ecNumber>
    </recommendedName>
    <alternativeName>
        <fullName evidence="14">Cytochrome aa3 subunit 2</fullName>
    </alternativeName>
</protein>
<evidence type="ECO:0000256" key="6">
    <source>
        <dbReference type="ARBA" id="ARBA00022692"/>
    </source>
</evidence>
<keyword evidence="4" id="KW-0813">Transport</keyword>
<evidence type="ECO:0000256" key="9">
    <source>
        <dbReference type="ARBA" id="ARBA00022982"/>
    </source>
</evidence>
<evidence type="ECO:0000313" key="20">
    <source>
        <dbReference type="Proteomes" id="UP000030013"/>
    </source>
</evidence>
<dbReference type="CDD" id="cd13919">
    <property type="entry name" value="CuRO_HCO_II_like_5"/>
    <property type="match status" value="1"/>
</dbReference>
<evidence type="ECO:0000256" key="7">
    <source>
        <dbReference type="ARBA" id="ARBA00022723"/>
    </source>
</evidence>
<feature type="domain" description="Cytochrome oxidase subunit II copper A binding" evidence="18">
    <location>
        <begin position="134"/>
        <end position="262"/>
    </location>
</feature>
<comment type="subcellular location">
    <subcellularLocation>
        <location evidence="1">Membrane</location>
        <topology evidence="1">Multi-pass membrane protein</topology>
    </subcellularLocation>
</comment>
<keyword evidence="9" id="KW-0249">Electron transport</keyword>
<comment type="catalytic activity">
    <reaction evidence="15">
        <text>4 Fe(II)-[cytochrome c] + O2 + 8 H(+)(in) = 4 Fe(III)-[cytochrome c] + 2 H2O + 4 H(+)(out)</text>
        <dbReference type="Rhea" id="RHEA:11436"/>
        <dbReference type="Rhea" id="RHEA-COMP:10350"/>
        <dbReference type="Rhea" id="RHEA-COMP:14399"/>
        <dbReference type="ChEBI" id="CHEBI:15377"/>
        <dbReference type="ChEBI" id="CHEBI:15378"/>
        <dbReference type="ChEBI" id="CHEBI:15379"/>
        <dbReference type="ChEBI" id="CHEBI:29033"/>
        <dbReference type="ChEBI" id="CHEBI:29034"/>
        <dbReference type="EC" id="7.1.1.9"/>
    </reaction>
</comment>
<evidence type="ECO:0000256" key="4">
    <source>
        <dbReference type="ARBA" id="ARBA00022448"/>
    </source>
</evidence>
<dbReference type="Proteomes" id="UP000030013">
    <property type="component" value="Unassembled WGS sequence"/>
</dbReference>
<evidence type="ECO:0000256" key="13">
    <source>
        <dbReference type="ARBA" id="ARBA00024688"/>
    </source>
</evidence>
<dbReference type="SUPFAM" id="SSF81464">
    <property type="entry name" value="Cytochrome c oxidase subunit II-like, transmembrane region"/>
    <property type="match status" value="1"/>
</dbReference>
<dbReference type="GO" id="GO:0005507">
    <property type="term" value="F:copper ion binding"/>
    <property type="evidence" value="ECO:0007669"/>
    <property type="project" value="InterPro"/>
</dbReference>